<accession>A0ABV1X1X0</accession>
<feature type="region of interest" description="Disordered" evidence="1">
    <location>
        <begin position="109"/>
        <end position="128"/>
    </location>
</feature>
<reference evidence="2 3" key="1">
    <citation type="submission" date="2024-06" db="EMBL/GenBank/DDBJ databases">
        <title>The Natural Products Discovery Center: Release of the First 8490 Sequenced Strains for Exploring Actinobacteria Biosynthetic Diversity.</title>
        <authorList>
            <person name="Kalkreuter E."/>
            <person name="Kautsar S.A."/>
            <person name="Yang D."/>
            <person name="Bader C.D."/>
            <person name="Teijaro C.N."/>
            <person name="Fluegel L."/>
            <person name="Davis C.M."/>
            <person name="Simpson J.R."/>
            <person name="Lauterbach L."/>
            <person name="Steele A.D."/>
            <person name="Gui C."/>
            <person name="Meng S."/>
            <person name="Li G."/>
            <person name="Viehrig K."/>
            <person name="Ye F."/>
            <person name="Su P."/>
            <person name="Kiefer A.F."/>
            <person name="Nichols A."/>
            <person name="Cepeda A.J."/>
            <person name="Yan W."/>
            <person name="Fan B."/>
            <person name="Jiang Y."/>
            <person name="Adhikari A."/>
            <person name="Zheng C.-J."/>
            <person name="Schuster L."/>
            <person name="Cowan T.M."/>
            <person name="Smanski M.J."/>
            <person name="Chevrette M.G."/>
            <person name="De Carvalho L.P.S."/>
            <person name="Shen B."/>
        </authorList>
    </citation>
    <scope>NUCLEOTIDE SEQUENCE [LARGE SCALE GENOMIC DNA]</scope>
    <source>
        <strain evidence="2 3">NPDC000234</strain>
    </source>
</reference>
<feature type="region of interest" description="Disordered" evidence="1">
    <location>
        <begin position="50"/>
        <end position="95"/>
    </location>
</feature>
<evidence type="ECO:0000313" key="2">
    <source>
        <dbReference type="EMBL" id="MER7183005.1"/>
    </source>
</evidence>
<evidence type="ECO:0000256" key="1">
    <source>
        <dbReference type="SAM" id="MobiDB-lite"/>
    </source>
</evidence>
<organism evidence="2 3">
    <name type="scientific">Streptomyces hyaluromycini</name>
    <dbReference type="NCBI Taxonomy" id="1377993"/>
    <lineage>
        <taxon>Bacteria</taxon>
        <taxon>Bacillati</taxon>
        <taxon>Actinomycetota</taxon>
        <taxon>Actinomycetes</taxon>
        <taxon>Kitasatosporales</taxon>
        <taxon>Streptomycetaceae</taxon>
        <taxon>Streptomyces</taxon>
    </lineage>
</organism>
<keyword evidence="3" id="KW-1185">Reference proteome</keyword>
<gene>
    <name evidence="2" type="ORF">ABT404_26635</name>
</gene>
<dbReference type="Proteomes" id="UP001474181">
    <property type="component" value="Unassembled WGS sequence"/>
</dbReference>
<name>A0ABV1X1X0_9ACTN</name>
<sequence length="128" mass="14239">MGERAPRMREHVRSRRAGHELIRDEGTERAADDVLGELLGQKVPLQADGFPRGVDGMPADAVDVAGDGPWPLQGQGSRPRGEVLPSDSRGFRRFSDNAQNGRRWCSTARRNNQAKASRHDARQCVLRR</sequence>
<dbReference type="RefSeq" id="WP_350784024.1">
    <property type="nucleotide sequence ID" value="NZ_JBEPEK010000215.1"/>
</dbReference>
<protein>
    <submittedName>
        <fullName evidence="2">Uncharacterized protein</fullName>
    </submittedName>
</protein>
<comment type="caution">
    <text evidence="2">The sequence shown here is derived from an EMBL/GenBank/DDBJ whole genome shotgun (WGS) entry which is preliminary data.</text>
</comment>
<feature type="region of interest" description="Disordered" evidence="1">
    <location>
        <begin position="1"/>
        <end position="25"/>
    </location>
</feature>
<proteinExistence type="predicted"/>
<dbReference type="EMBL" id="JBEPEK010000215">
    <property type="protein sequence ID" value="MER7183005.1"/>
    <property type="molecule type" value="Genomic_DNA"/>
</dbReference>
<evidence type="ECO:0000313" key="3">
    <source>
        <dbReference type="Proteomes" id="UP001474181"/>
    </source>
</evidence>